<evidence type="ECO:0000313" key="2">
    <source>
        <dbReference type="Proteomes" id="UP000244722"/>
    </source>
</evidence>
<accession>A0A2T6ZDY2</accession>
<comment type="caution">
    <text evidence="1">The sequence shown here is derived from an EMBL/GenBank/DDBJ whole genome shotgun (WGS) entry which is preliminary data.</text>
</comment>
<name>A0A2T6ZDY2_TUBBO</name>
<gene>
    <name evidence="1" type="ORF">B9Z19DRAFT_1094498</name>
</gene>
<organism evidence="1 2">
    <name type="scientific">Tuber borchii</name>
    <name type="common">White truffle</name>
    <dbReference type="NCBI Taxonomy" id="42251"/>
    <lineage>
        <taxon>Eukaryota</taxon>
        <taxon>Fungi</taxon>
        <taxon>Dikarya</taxon>
        <taxon>Ascomycota</taxon>
        <taxon>Pezizomycotina</taxon>
        <taxon>Pezizomycetes</taxon>
        <taxon>Pezizales</taxon>
        <taxon>Tuberaceae</taxon>
        <taxon>Tuber</taxon>
    </lineage>
</organism>
<evidence type="ECO:0000313" key="1">
    <source>
        <dbReference type="EMBL" id="PUU73707.1"/>
    </source>
</evidence>
<proteinExistence type="predicted"/>
<dbReference type="EMBL" id="NESQ01000351">
    <property type="protein sequence ID" value="PUU73707.1"/>
    <property type="molecule type" value="Genomic_DNA"/>
</dbReference>
<keyword evidence="2" id="KW-1185">Reference proteome</keyword>
<dbReference type="AlphaFoldDB" id="A0A2T6ZDY2"/>
<dbReference type="Proteomes" id="UP000244722">
    <property type="component" value="Unassembled WGS sequence"/>
</dbReference>
<protein>
    <submittedName>
        <fullName evidence="1">Uncharacterized protein</fullName>
    </submittedName>
</protein>
<sequence length="57" mass="6651">MGGSLGNRSLRLFYRGRSCLRLEECYNFPMPVDRGNQERYPTIIVRLVEMGIILCKQ</sequence>
<reference evidence="1 2" key="1">
    <citation type="submission" date="2017-04" db="EMBL/GenBank/DDBJ databases">
        <title>Draft genome sequence of Tuber borchii Vittad., a whitish edible truffle.</title>
        <authorList>
            <consortium name="DOE Joint Genome Institute"/>
            <person name="Murat C."/>
            <person name="Kuo A."/>
            <person name="Barry K.W."/>
            <person name="Clum A."/>
            <person name="Dockter R.B."/>
            <person name="Fauchery L."/>
            <person name="Iotti M."/>
            <person name="Kohler A."/>
            <person name="Labutti K."/>
            <person name="Lindquist E.A."/>
            <person name="Lipzen A."/>
            <person name="Ohm R.A."/>
            <person name="Wang M."/>
            <person name="Grigoriev I.V."/>
            <person name="Zambonelli A."/>
            <person name="Martin F.M."/>
        </authorList>
    </citation>
    <scope>NUCLEOTIDE SEQUENCE [LARGE SCALE GENOMIC DNA]</scope>
    <source>
        <strain evidence="1 2">Tbo3840</strain>
    </source>
</reference>